<reference evidence="2 3" key="1">
    <citation type="submission" date="2019-03" db="EMBL/GenBank/DDBJ databases">
        <title>Jiella endophytica sp. nov., a novel endophytic bacterium isolated from root of Ficus microcarpa Linn. f.</title>
        <authorList>
            <person name="Tuo L."/>
        </authorList>
    </citation>
    <scope>NUCLEOTIDE SEQUENCE [LARGE SCALE GENOMIC DNA]</scope>
    <source>
        <strain evidence="2 3">CBS5Q-3</strain>
    </source>
</reference>
<feature type="domain" description="YgjP-like metallopeptidase" evidence="1">
    <location>
        <begin position="121"/>
        <end position="243"/>
    </location>
</feature>
<dbReference type="Gene3D" id="3.30.2010.10">
    <property type="entry name" value="Metalloproteases ('zincins'), catalytic domain"/>
    <property type="match status" value="1"/>
</dbReference>
<dbReference type="Proteomes" id="UP000298179">
    <property type="component" value="Unassembled WGS sequence"/>
</dbReference>
<name>A0A4Y8RD77_9HYPH</name>
<sequence length="253" mass="27566">MRIAPGGGSLIVTVPRGLSARKIRAFLERHRGWVEERISGAPDRVIIAPGAVIPLHGEPTLLVHRGGRLVTRLQTLPGTGGMLSPDAGNHRTSADDLFTAAGLSFDEVTPQPGGAATPDVEGVQRQLLVGGDEGHFSRRVVDFLKRLARRELEAAVRRHAETVGLHPKSISIKDTTSRWGSCTHDRRLAFSWRIVMAPPDVLDYLAAHEVAHFVEMNHGAKFWALCERLCPHTEAGKAWLKRHGSGLHAIRAG</sequence>
<dbReference type="InterPro" id="IPR002725">
    <property type="entry name" value="YgjP-like_metallopeptidase"/>
</dbReference>
<evidence type="ECO:0000313" key="2">
    <source>
        <dbReference type="EMBL" id="TFF19200.1"/>
    </source>
</evidence>
<keyword evidence="3" id="KW-1185">Reference proteome</keyword>
<evidence type="ECO:0000259" key="1">
    <source>
        <dbReference type="Pfam" id="PF01863"/>
    </source>
</evidence>
<gene>
    <name evidence="2" type="ORF">E3C22_20345</name>
</gene>
<dbReference type="OrthoDB" id="9795402at2"/>
<comment type="caution">
    <text evidence="2">The sequence shown here is derived from an EMBL/GenBank/DDBJ whole genome shotgun (WGS) entry which is preliminary data.</text>
</comment>
<organism evidence="2 3">
    <name type="scientific">Jiella endophytica</name>
    <dbReference type="NCBI Taxonomy" id="2558362"/>
    <lineage>
        <taxon>Bacteria</taxon>
        <taxon>Pseudomonadati</taxon>
        <taxon>Pseudomonadota</taxon>
        <taxon>Alphaproteobacteria</taxon>
        <taxon>Hyphomicrobiales</taxon>
        <taxon>Aurantimonadaceae</taxon>
        <taxon>Jiella</taxon>
    </lineage>
</organism>
<dbReference type="CDD" id="cd07344">
    <property type="entry name" value="M48_yhfN_like"/>
    <property type="match status" value="1"/>
</dbReference>
<dbReference type="PANTHER" id="PTHR30399:SF1">
    <property type="entry name" value="UTP PYROPHOSPHATASE"/>
    <property type="match status" value="1"/>
</dbReference>
<dbReference type="EMBL" id="SOZD01000007">
    <property type="protein sequence ID" value="TFF19200.1"/>
    <property type="molecule type" value="Genomic_DNA"/>
</dbReference>
<proteinExistence type="predicted"/>
<accession>A0A4Y8RD77</accession>
<dbReference type="AlphaFoldDB" id="A0A4Y8RD77"/>
<dbReference type="Pfam" id="PF01863">
    <property type="entry name" value="YgjP-like"/>
    <property type="match status" value="1"/>
</dbReference>
<dbReference type="PANTHER" id="PTHR30399">
    <property type="entry name" value="UNCHARACTERIZED PROTEIN YGJP"/>
    <property type="match status" value="1"/>
</dbReference>
<dbReference type="InterPro" id="IPR053136">
    <property type="entry name" value="UTP_pyrophosphatase-like"/>
</dbReference>
<evidence type="ECO:0000313" key="3">
    <source>
        <dbReference type="Proteomes" id="UP000298179"/>
    </source>
</evidence>
<protein>
    <submittedName>
        <fullName evidence="2">M48 family peptidase</fullName>
    </submittedName>
</protein>